<dbReference type="InterPro" id="IPR010721">
    <property type="entry name" value="UstE-like"/>
</dbReference>
<feature type="transmembrane region" description="Helical" evidence="1">
    <location>
        <begin position="192"/>
        <end position="219"/>
    </location>
</feature>
<evidence type="ECO:0000256" key="1">
    <source>
        <dbReference type="SAM" id="Phobius"/>
    </source>
</evidence>
<reference evidence="2 3" key="1">
    <citation type="journal article" date="2012" name="J. Bacteriol.">
        <title>Genome Sequence of n-Alkane-Degrading Hydrocarboniphaga effusa Strain AP103T (ATCC BAA-332T).</title>
        <authorList>
            <person name="Chang H.K."/>
            <person name="Zylstra G.J."/>
            <person name="Chae J.C."/>
        </authorList>
    </citation>
    <scope>NUCLEOTIDE SEQUENCE [LARGE SCALE GENOMIC DNA]</scope>
    <source>
        <strain evidence="2 3">AP103</strain>
    </source>
</reference>
<dbReference type="Proteomes" id="UP000003704">
    <property type="component" value="Unassembled WGS sequence"/>
</dbReference>
<dbReference type="GO" id="GO:0016020">
    <property type="term" value="C:membrane"/>
    <property type="evidence" value="ECO:0007669"/>
    <property type="project" value="TreeGrafter"/>
</dbReference>
<keyword evidence="1" id="KW-0812">Transmembrane</keyword>
<organism evidence="2 3">
    <name type="scientific">Hydrocarboniphaga effusa AP103</name>
    <dbReference type="NCBI Taxonomy" id="1172194"/>
    <lineage>
        <taxon>Bacteria</taxon>
        <taxon>Pseudomonadati</taxon>
        <taxon>Pseudomonadota</taxon>
        <taxon>Gammaproteobacteria</taxon>
        <taxon>Nevskiales</taxon>
        <taxon>Nevskiaceae</taxon>
        <taxon>Hydrocarboniphaga</taxon>
    </lineage>
</organism>
<dbReference type="OrthoDB" id="9779233at2"/>
<dbReference type="EMBL" id="AKGD01000002">
    <property type="protein sequence ID" value="EIT69272.1"/>
    <property type="molecule type" value="Genomic_DNA"/>
</dbReference>
<dbReference type="Pfam" id="PF06966">
    <property type="entry name" value="DUF1295"/>
    <property type="match status" value="1"/>
</dbReference>
<sequence length="257" mass="28927">MGAFGVAVIIVIAAKTIAWLVQKKLRNAGLVDAIWAWTLGLLAAFYAAIGPGDSSLRLALALMGATWGGRLGTHLFIRNWGQPEDFRYAHFRQKWGDKADFNMFWFFQFQNVFTLLLSSMAFVPVAWRADAPPAVCWLLAAVIWLASIVGEGIADTQMERFRADPRNKGKVCRDGLWRYSRHPNYFFECLHWLAYVPLAIGAPWGWISLGAPLLMAWMLTKLSGMPMLEDEMARRKPGYAEYRRTTSALVPLPPKSS</sequence>
<evidence type="ECO:0000313" key="3">
    <source>
        <dbReference type="Proteomes" id="UP000003704"/>
    </source>
</evidence>
<dbReference type="PROSITE" id="PS50244">
    <property type="entry name" value="S5A_REDUCTASE"/>
    <property type="match status" value="1"/>
</dbReference>
<evidence type="ECO:0000313" key="2">
    <source>
        <dbReference type="EMBL" id="EIT69272.1"/>
    </source>
</evidence>
<feature type="transmembrane region" description="Helical" evidence="1">
    <location>
        <begin position="104"/>
        <end position="127"/>
    </location>
</feature>
<comment type="caution">
    <text evidence="2">The sequence shown here is derived from an EMBL/GenBank/DDBJ whole genome shotgun (WGS) entry which is preliminary data.</text>
</comment>
<dbReference type="Gene3D" id="1.20.120.1630">
    <property type="match status" value="1"/>
</dbReference>
<feature type="transmembrane region" description="Helical" evidence="1">
    <location>
        <begin position="28"/>
        <end position="49"/>
    </location>
</feature>
<dbReference type="STRING" id="1172194.WQQ_28540"/>
<gene>
    <name evidence="2" type="ORF">WQQ_28540</name>
</gene>
<protein>
    <submittedName>
        <fullName evidence="2">Uncharacterized protein</fullName>
    </submittedName>
</protein>
<dbReference type="PANTHER" id="PTHR32251:SF17">
    <property type="entry name" value="STEROID 5-ALPHA REDUCTASE C-TERMINAL DOMAIN-CONTAINING PROTEIN"/>
    <property type="match status" value="1"/>
</dbReference>
<dbReference type="PANTHER" id="PTHR32251">
    <property type="entry name" value="3-OXO-5-ALPHA-STEROID 4-DEHYDROGENASE"/>
    <property type="match status" value="1"/>
</dbReference>
<accession>I7ZC65</accession>
<dbReference type="AlphaFoldDB" id="I7ZC65"/>
<proteinExistence type="predicted"/>
<feature type="transmembrane region" description="Helical" evidence="1">
    <location>
        <begin position="134"/>
        <end position="154"/>
    </location>
</feature>
<keyword evidence="1" id="KW-1133">Transmembrane helix</keyword>
<keyword evidence="1" id="KW-0472">Membrane</keyword>
<dbReference type="PATRIC" id="fig|1172194.4.peg.2763"/>
<keyword evidence="3" id="KW-1185">Reference proteome</keyword>
<name>I7ZC65_9GAMM</name>